<feature type="region of interest" description="Disordered" evidence="13">
    <location>
        <begin position="272"/>
        <end position="295"/>
    </location>
</feature>
<dbReference type="GO" id="GO:0005737">
    <property type="term" value="C:cytoplasm"/>
    <property type="evidence" value="ECO:0007669"/>
    <property type="project" value="TreeGrafter"/>
</dbReference>
<feature type="compositionally biased region" description="Polar residues" evidence="13">
    <location>
        <begin position="675"/>
        <end position="684"/>
    </location>
</feature>
<proteinExistence type="inferred from homology"/>
<evidence type="ECO:0000313" key="14">
    <source>
        <dbReference type="EMBL" id="SPO30437.1"/>
    </source>
</evidence>
<keyword evidence="10" id="KW-0943">RNA-mediated gene silencing</keyword>
<dbReference type="AlphaFoldDB" id="A0A5C3EL27"/>
<evidence type="ECO:0000256" key="4">
    <source>
        <dbReference type="ARBA" id="ARBA00022603"/>
    </source>
</evidence>
<gene>
    <name evidence="14" type="ORF">UTRI_06367</name>
</gene>
<feature type="region of interest" description="Disordered" evidence="13">
    <location>
        <begin position="317"/>
        <end position="403"/>
    </location>
</feature>
<evidence type="ECO:0000256" key="5">
    <source>
        <dbReference type="ARBA" id="ARBA00022679"/>
    </source>
</evidence>
<comment type="cofactor">
    <cofactor evidence="1">
        <name>Mg(2+)</name>
        <dbReference type="ChEBI" id="CHEBI:18420"/>
    </cofactor>
</comment>
<dbReference type="PANTHER" id="PTHR21404:SF3">
    <property type="entry name" value="SMALL RNA 2'-O-METHYLTRANSFERASE"/>
    <property type="match status" value="1"/>
</dbReference>
<sequence>MVAKIYFDPPLWLQRQSWVLGKLRQERSDSVVDVGCSNGVLLSALMQPAFQLDQFPIHRFPALVLPSKAAQEQEKDGNTDDASNEALLSTRHWIYSPNDIVLSRLIGIDVERKVLDNAKSSLSLHGLALAKNGPRWKSLDVRLFHGPVQTENETLEDYDAFVATEVIEHLDESALQQFAPTVFGKYRPRIVLVTTPNYCFNDNFGEDLSTRPGFPDPTGRTNRVFRHEDHKFEFTPEEFQKWCETIADDFGYEVHIQGIGAGIYRVPKDQMVPPVPPEQGGKIWKAARPRTTSKSDEKLRYATQGAFFVRHSATAVAAERHSQEGEKNAHAGSSHPFSDRFLQSRSVPKPPVETRVHDMFDEAISREGDENEEDGDERGRSGRRARSRRTENLPFLSSPSPQTPMLATFSTQINAAIPTTSAFAADAGAGSAPSTPFSGHQLVWSHRYDCSLQQSQVSEAGKRKIQTAVSLPADEILATVVEKQRQLYVLAQWHGDDGASSEERIGQEAVSKLWDVWSDDDVRAACGGRVSVLLDALRLVAPDASQKLDIDPSPDPATASADRRTTTVGSSDNYWELRVQTIRHSNVASTTADDFVESDLFLVYTQTDQVSRWQASIDEARNWVPHDLAASRWNSHHHNGSSKGVITRRSSSMSGNGQRDSLSAQGTEIVRPLRNASSLNPTWE</sequence>
<dbReference type="PANTHER" id="PTHR21404">
    <property type="entry name" value="HEN1"/>
    <property type="match status" value="1"/>
</dbReference>
<dbReference type="Gene3D" id="3.40.50.150">
    <property type="entry name" value="Vaccinia Virus protein VP39"/>
    <property type="match status" value="1"/>
</dbReference>
<keyword evidence="5" id="KW-0808">Transferase</keyword>
<reference evidence="14 15" key="1">
    <citation type="submission" date="2018-03" db="EMBL/GenBank/DDBJ databases">
        <authorList>
            <person name="Guldener U."/>
        </authorList>
    </citation>
    <scope>NUCLEOTIDE SEQUENCE [LARGE SCALE GENOMIC DNA]</scope>
    <source>
        <strain evidence="14 15">NBRC100155</strain>
    </source>
</reference>
<dbReference type="GO" id="GO:0046872">
    <property type="term" value="F:metal ion binding"/>
    <property type="evidence" value="ECO:0007669"/>
    <property type="project" value="UniProtKB-KW"/>
</dbReference>
<keyword evidence="15" id="KW-1185">Reference proteome</keyword>
<keyword evidence="6" id="KW-0949">S-adenosyl-L-methionine</keyword>
<dbReference type="GO" id="GO:0001510">
    <property type="term" value="P:RNA methylation"/>
    <property type="evidence" value="ECO:0007669"/>
    <property type="project" value="InterPro"/>
</dbReference>
<comment type="similarity">
    <text evidence="2">Belongs to the methyltransferase superfamily. HEN1 family.</text>
</comment>
<feature type="compositionally biased region" description="Basic and acidic residues" evidence="13">
    <location>
        <begin position="352"/>
        <end position="368"/>
    </location>
</feature>
<name>A0A5C3EL27_9BASI</name>
<evidence type="ECO:0000256" key="11">
    <source>
        <dbReference type="ARBA" id="ARBA00035025"/>
    </source>
</evidence>
<organism evidence="14 15">
    <name type="scientific">Ustilago trichophora</name>
    <dbReference type="NCBI Taxonomy" id="86804"/>
    <lineage>
        <taxon>Eukaryota</taxon>
        <taxon>Fungi</taxon>
        <taxon>Dikarya</taxon>
        <taxon>Basidiomycota</taxon>
        <taxon>Ustilaginomycotina</taxon>
        <taxon>Ustilaginomycetes</taxon>
        <taxon>Ustilaginales</taxon>
        <taxon>Ustilaginaceae</taxon>
        <taxon>Ustilago</taxon>
    </lineage>
</organism>
<evidence type="ECO:0000313" key="15">
    <source>
        <dbReference type="Proteomes" id="UP000324022"/>
    </source>
</evidence>
<feature type="compositionally biased region" description="Basic and acidic residues" evidence="13">
    <location>
        <begin position="318"/>
        <end position="329"/>
    </location>
</feature>
<dbReference type="EC" id="2.1.1.386" evidence="11"/>
<evidence type="ECO:0000256" key="9">
    <source>
        <dbReference type="ARBA" id="ARBA00022884"/>
    </source>
</evidence>
<keyword evidence="8" id="KW-0460">Magnesium</keyword>
<evidence type="ECO:0000256" key="8">
    <source>
        <dbReference type="ARBA" id="ARBA00022842"/>
    </source>
</evidence>
<feature type="region of interest" description="Disordered" evidence="13">
    <location>
        <begin position="546"/>
        <end position="566"/>
    </location>
</feature>
<dbReference type="SUPFAM" id="SSF53335">
    <property type="entry name" value="S-adenosyl-L-methionine-dependent methyltransferases"/>
    <property type="match status" value="1"/>
</dbReference>
<comment type="catalytic activity">
    <reaction evidence="12">
        <text>small RNA 3'-end nucleotide + S-adenosyl-L-methionine = small RNA 3'-end 2'-O-methylnucleotide + S-adenosyl-L-homocysteine + H(+)</text>
        <dbReference type="Rhea" id="RHEA:37887"/>
        <dbReference type="Rhea" id="RHEA-COMP:10415"/>
        <dbReference type="Rhea" id="RHEA-COMP:10416"/>
        <dbReference type="ChEBI" id="CHEBI:15378"/>
        <dbReference type="ChEBI" id="CHEBI:57856"/>
        <dbReference type="ChEBI" id="CHEBI:59789"/>
        <dbReference type="ChEBI" id="CHEBI:74896"/>
        <dbReference type="ChEBI" id="CHEBI:74898"/>
        <dbReference type="EC" id="2.1.1.386"/>
    </reaction>
</comment>
<evidence type="ECO:0000256" key="3">
    <source>
        <dbReference type="ARBA" id="ARBA00021330"/>
    </source>
</evidence>
<evidence type="ECO:0000256" key="10">
    <source>
        <dbReference type="ARBA" id="ARBA00023158"/>
    </source>
</evidence>
<evidence type="ECO:0000256" key="6">
    <source>
        <dbReference type="ARBA" id="ARBA00022691"/>
    </source>
</evidence>
<keyword evidence="7" id="KW-0479">Metal-binding</keyword>
<evidence type="ECO:0000256" key="12">
    <source>
        <dbReference type="ARBA" id="ARBA00048418"/>
    </source>
</evidence>
<protein>
    <recommendedName>
        <fullName evidence="3">Small RNA 2'-O-methyltransferase</fullName>
        <ecNumber evidence="11">2.1.1.386</ecNumber>
    </recommendedName>
</protein>
<dbReference type="OrthoDB" id="2154311at2759"/>
<evidence type="ECO:0000256" key="1">
    <source>
        <dbReference type="ARBA" id="ARBA00001946"/>
    </source>
</evidence>
<dbReference type="Proteomes" id="UP000324022">
    <property type="component" value="Unassembled WGS sequence"/>
</dbReference>
<feature type="compositionally biased region" description="Polar residues" evidence="13">
    <location>
        <begin position="641"/>
        <end position="666"/>
    </location>
</feature>
<dbReference type="GO" id="GO:0003723">
    <property type="term" value="F:RNA binding"/>
    <property type="evidence" value="ECO:0007669"/>
    <property type="project" value="UniProtKB-KW"/>
</dbReference>
<evidence type="ECO:0000256" key="7">
    <source>
        <dbReference type="ARBA" id="ARBA00022723"/>
    </source>
</evidence>
<keyword evidence="9" id="KW-0694">RNA-binding</keyword>
<dbReference type="EMBL" id="OOIN01000033">
    <property type="protein sequence ID" value="SPO30437.1"/>
    <property type="molecule type" value="Genomic_DNA"/>
</dbReference>
<feature type="region of interest" description="Disordered" evidence="13">
    <location>
        <begin position="634"/>
        <end position="684"/>
    </location>
</feature>
<keyword evidence="4" id="KW-0489">Methyltransferase</keyword>
<dbReference type="GO" id="GO:0090486">
    <property type="term" value="F:small RNA 2'-O-methyltransferase activity"/>
    <property type="evidence" value="ECO:0007669"/>
    <property type="project" value="UniProtKB-EC"/>
</dbReference>
<dbReference type="InterPro" id="IPR029063">
    <property type="entry name" value="SAM-dependent_MTases_sf"/>
</dbReference>
<evidence type="ECO:0000256" key="13">
    <source>
        <dbReference type="SAM" id="MobiDB-lite"/>
    </source>
</evidence>
<accession>A0A5C3EL27</accession>
<dbReference type="GO" id="GO:0030422">
    <property type="term" value="P:siRNA processing"/>
    <property type="evidence" value="ECO:0007669"/>
    <property type="project" value="TreeGrafter"/>
</dbReference>
<evidence type="ECO:0000256" key="2">
    <source>
        <dbReference type="ARBA" id="ARBA00009026"/>
    </source>
</evidence>
<dbReference type="InterPro" id="IPR026610">
    <property type="entry name" value="Hen1"/>
</dbReference>
<dbReference type="GO" id="GO:0005634">
    <property type="term" value="C:nucleus"/>
    <property type="evidence" value="ECO:0007669"/>
    <property type="project" value="TreeGrafter"/>
</dbReference>